<dbReference type="EMBL" id="JACEIK010000322">
    <property type="protein sequence ID" value="MCD7454905.1"/>
    <property type="molecule type" value="Genomic_DNA"/>
</dbReference>
<dbReference type="Gene3D" id="1.10.1200.270">
    <property type="entry name" value="Methyltransferase, alpha-helical capping domain"/>
    <property type="match status" value="1"/>
</dbReference>
<accession>A0ABS8S7V0</accession>
<keyword evidence="4" id="KW-0479">Metal-binding</keyword>
<dbReference type="SUPFAM" id="SSF53335">
    <property type="entry name" value="S-adenosyl-L-methionine-dependent methyltransferases"/>
    <property type="match status" value="1"/>
</dbReference>
<dbReference type="Gene3D" id="3.40.50.150">
    <property type="entry name" value="Vaccinia Virus protein VP39"/>
    <property type="match status" value="1"/>
</dbReference>
<evidence type="ECO:0000256" key="1">
    <source>
        <dbReference type="ARBA" id="ARBA00007967"/>
    </source>
</evidence>
<sequence length="358" mass="40614">MTAGDSECSYANNSFLQRTVIVKAKPVLQDTVKNMFKNGSFPKCFTMADLGCSSGSNTFLSISNVIDTVHNLCKENKSEPPEIQVYLNDLPDNDFNSVFKSIPSYLEKMKKEKYGNCFIAGVAGSFYERLFPRNSLNFVHSSYSLHWLSQVPKGLECNKGSIFISKSSPPQVLEAYFKQFNKDFSNFLHFRSQELMSGGHMVLVYVGRRNPDPRTYDSCCLMDLLTNSLLHLAAEGKIKEDEIDTFNMPSYTPYEEEIKNIIQMEGSFTLERLEAFESDMAAIEKSNGKHYLEDSAKLVVKTIRAVTEVMLASHFGNSIIDHLFEIYIKHVIEYLSMGNTIKIFNISLCLQKKLIGSW</sequence>
<dbReference type="InterPro" id="IPR005299">
    <property type="entry name" value="MeTrfase_7"/>
</dbReference>
<keyword evidence="2" id="KW-0489">Methyltransferase</keyword>
<dbReference type="Pfam" id="PF03492">
    <property type="entry name" value="Methyltransf_7"/>
    <property type="match status" value="1"/>
</dbReference>
<gene>
    <name evidence="6" type="ORF">HAX54_026497</name>
</gene>
<evidence type="ECO:0000256" key="3">
    <source>
        <dbReference type="ARBA" id="ARBA00022679"/>
    </source>
</evidence>
<dbReference type="InterPro" id="IPR042086">
    <property type="entry name" value="MeTrfase_capping"/>
</dbReference>
<dbReference type="Proteomes" id="UP000823775">
    <property type="component" value="Unassembled WGS sequence"/>
</dbReference>
<comment type="caution">
    <text evidence="6">The sequence shown here is derived from an EMBL/GenBank/DDBJ whole genome shotgun (WGS) entry which is preliminary data.</text>
</comment>
<evidence type="ECO:0000256" key="2">
    <source>
        <dbReference type="ARBA" id="ARBA00022603"/>
    </source>
</evidence>
<evidence type="ECO:0000313" key="6">
    <source>
        <dbReference type="EMBL" id="MCD7454905.1"/>
    </source>
</evidence>
<evidence type="ECO:0000256" key="5">
    <source>
        <dbReference type="ARBA" id="ARBA00022842"/>
    </source>
</evidence>
<organism evidence="6 7">
    <name type="scientific">Datura stramonium</name>
    <name type="common">Jimsonweed</name>
    <name type="synonym">Common thornapple</name>
    <dbReference type="NCBI Taxonomy" id="4076"/>
    <lineage>
        <taxon>Eukaryota</taxon>
        <taxon>Viridiplantae</taxon>
        <taxon>Streptophyta</taxon>
        <taxon>Embryophyta</taxon>
        <taxon>Tracheophyta</taxon>
        <taxon>Spermatophyta</taxon>
        <taxon>Magnoliopsida</taxon>
        <taxon>eudicotyledons</taxon>
        <taxon>Gunneridae</taxon>
        <taxon>Pentapetalae</taxon>
        <taxon>asterids</taxon>
        <taxon>lamiids</taxon>
        <taxon>Solanales</taxon>
        <taxon>Solanaceae</taxon>
        <taxon>Solanoideae</taxon>
        <taxon>Datureae</taxon>
        <taxon>Datura</taxon>
    </lineage>
</organism>
<keyword evidence="5" id="KW-0460">Magnesium</keyword>
<comment type="similarity">
    <text evidence="1">Belongs to the methyltransferase superfamily. Type-7 methyltransferase family.</text>
</comment>
<dbReference type="InterPro" id="IPR029063">
    <property type="entry name" value="SAM-dependent_MTases_sf"/>
</dbReference>
<dbReference type="PANTHER" id="PTHR31009">
    <property type="entry name" value="S-ADENOSYL-L-METHIONINE:CARBOXYL METHYLTRANSFERASE FAMILY PROTEIN"/>
    <property type="match status" value="1"/>
</dbReference>
<proteinExistence type="inferred from homology"/>
<keyword evidence="7" id="KW-1185">Reference proteome</keyword>
<evidence type="ECO:0000313" key="7">
    <source>
        <dbReference type="Proteomes" id="UP000823775"/>
    </source>
</evidence>
<protein>
    <submittedName>
        <fullName evidence="6">Uncharacterized protein</fullName>
    </submittedName>
</protein>
<name>A0ABS8S7V0_DATST</name>
<keyword evidence="3" id="KW-0808">Transferase</keyword>
<reference evidence="6 7" key="1">
    <citation type="journal article" date="2021" name="BMC Genomics">
        <title>Datura genome reveals duplications of psychoactive alkaloid biosynthetic genes and high mutation rate following tissue culture.</title>
        <authorList>
            <person name="Rajewski A."/>
            <person name="Carter-House D."/>
            <person name="Stajich J."/>
            <person name="Litt A."/>
        </authorList>
    </citation>
    <scope>NUCLEOTIDE SEQUENCE [LARGE SCALE GENOMIC DNA]</scope>
    <source>
        <strain evidence="6">AR-01</strain>
    </source>
</reference>
<evidence type="ECO:0000256" key="4">
    <source>
        <dbReference type="ARBA" id="ARBA00022723"/>
    </source>
</evidence>